<evidence type="ECO:0000313" key="8">
    <source>
        <dbReference type="Proteomes" id="UP001212841"/>
    </source>
</evidence>
<evidence type="ECO:0000256" key="6">
    <source>
        <dbReference type="ARBA" id="ARBA00037986"/>
    </source>
</evidence>
<dbReference type="Proteomes" id="UP001212841">
    <property type="component" value="Unassembled WGS sequence"/>
</dbReference>
<dbReference type="EMBL" id="JADGJD010000086">
    <property type="protein sequence ID" value="KAJ3055297.1"/>
    <property type="molecule type" value="Genomic_DNA"/>
</dbReference>
<evidence type="ECO:0000256" key="1">
    <source>
        <dbReference type="ARBA" id="ARBA00022729"/>
    </source>
</evidence>
<dbReference type="Gene3D" id="2.60.120.430">
    <property type="entry name" value="Galactose-binding lectin"/>
    <property type="match status" value="1"/>
</dbReference>
<sequence>MNQPSGFFPHHGVLSSDGTLYITYSNDVGPSNGNDGSVWKYRRDTATWTNITPPKATNEAANGFGGISVDAANPQTLVVASLNLWWPDGMLWRSRNGGTSWSPIWTSGTWPNRTLKYRMDVSEVPWLNFGMKEDSTSPAPAHNSDRIFWGTGATLYTSSDLTNWDRNLLINIKPMIKGVENTAVQDLISPPSGTPHLLSAIGDLGGFRHDDIKTIPQTIFTNPIFTLGRVIDFAELAPQMVAMVGKDGNQKPIIGFSEDQGATWKPAGILPIGMTGPGSVAVAADGAGVVWAPDGGNVYVTSNKGTTWTTVTGITASSTSTIHLAADRKNAQKIYAFADGKFYTSTNQGKTFTMMASLPTWGIIASKPVKAVPGYEGDIWISMGSAGLYRSTDSGKTFVKAACCSAAYTIGFGKAAPGSTYPALYIYATADGVDAIFRSDDKGVTWLRVNDDAHQYADPIFCITGDPRVYGRVYVCTNGYGIPVGRLVDEAVEDTGSTDTTSASVIYAGNGLGTGWGDSSYAGMVTYDFAGPPIPVVGSSIIKATLEPYGGISLRSSSSFASCKTIVAYIAGNGTNISVRLKVTAGNVESSVVRLTSTATTGTRCEKAISQTGFSPCKIDIEAFGAKEWDRVDIINNQNAGGVIYVSHFYLSTVTMEEQ</sequence>
<reference evidence="7" key="1">
    <citation type="submission" date="2020-05" db="EMBL/GenBank/DDBJ databases">
        <title>Phylogenomic resolution of chytrid fungi.</title>
        <authorList>
            <person name="Stajich J.E."/>
            <person name="Amses K."/>
            <person name="Simmons R."/>
            <person name="Seto K."/>
            <person name="Myers J."/>
            <person name="Bonds A."/>
            <person name="Quandt C.A."/>
            <person name="Barry K."/>
            <person name="Liu P."/>
            <person name="Grigoriev I."/>
            <person name="Longcore J.E."/>
            <person name="James T.Y."/>
        </authorList>
    </citation>
    <scope>NUCLEOTIDE SEQUENCE</scope>
    <source>
        <strain evidence="7">JEL0318</strain>
    </source>
</reference>
<keyword evidence="1" id="KW-0732">Signal</keyword>
<keyword evidence="2" id="KW-0378">Hydrolase</keyword>
<keyword evidence="5" id="KW-0624">Polysaccharide degradation</keyword>
<keyword evidence="8" id="KW-1185">Reference proteome</keyword>
<dbReference type="GO" id="GO:0016798">
    <property type="term" value="F:hydrolase activity, acting on glycosyl bonds"/>
    <property type="evidence" value="ECO:0007669"/>
    <property type="project" value="UniProtKB-KW"/>
</dbReference>
<proteinExistence type="inferred from homology"/>
<dbReference type="GO" id="GO:0010411">
    <property type="term" value="P:xyloglucan metabolic process"/>
    <property type="evidence" value="ECO:0007669"/>
    <property type="project" value="TreeGrafter"/>
</dbReference>
<keyword evidence="4" id="KW-0326">Glycosidase</keyword>
<protein>
    <recommendedName>
        <fullName evidence="9">Glycoside hydrolase family 74</fullName>
    </recommendedName>
</protein>
<accession>A0AAD5SIG2</accession>
<dbReference type="GO" id="GO:0000272">
    <property type="term" value="P:polysaccharide catabolic process"/>
    <property type="evidence" value="ECO:0007669"/>
    <property type="project" value="UniProtKB-KW"/>
</dbReference>
<comment type="caution">
    <text evidence="7">The sequence shown here is derived from an EMBL/GenBank/DDBJ whole genome shotgun (WGS) entry which is preliminary data.</text>
</comment>
<dbReference type="PANTHER" id="PTHR43739">
    <property type="entry name" value="XYLOGLUCANASE (EUROFUNG)"/>
    <property type="match status" value="1"/>
</dbReference>
<dbReference type="PANTHER" id="PTHR43739:SF2">
    <property type="entry name" value="OLIGOXYLOGLUCAN-REDUCING END-SPECIFIC XYLOGLUCANASE-RELATED"/>
    <property type="match status" value="1"/>
</dbReference>
<dbReference type="InterPro" id="IPR052025">
    <property type="entry name" value="Xyloglucanase_GH74"/>
</dbReference>
<evidence type="ECO:0000256" key="3">
    <source>
        <dbReference type="ARBA" id="ARBA00023277"/>
    </source>
</evidence>
<evidence type="ECO:0000256" key="4">
    <source>
        <dbReference type="ARBA" id="ARBA00023295"/>
    </source>
</evidence>
<dbReference type="AlphaFoldDB" id="A0AAD5SIG2"/>
<name>A0AAD5SIG2_9FUNG</name>
<evidence type="ECO:0000313" key="7">
    <source>
        <dbReference type="EMBL" id="KAJ3055297.1"/>
    </source>
</evidence>
<dbReference type="Gene3D" id="2.130.10.10">
    <property type="entry name" value="YVTN repeat-like/Quinoprotein amine dehydrogenase"/>
    <property type="match status" value="2"/>
</dbReference>
<evidence type="ECO:0008006" key="9">
    <source>
        <dbReference type="Google" id="ProtNLM"/>
    </source>
</evidence>
<comment type="similarity">
    <text evidence="6">Belongs to the glycosyl hydrolase 74 family.</text>
</comment>
<dbReference type="SUPFAM" id="SSF110296">
    <property type="entry name" value="Oligoxyloglucan reducing end-specific cellobiohydrolase"/>
    <property type="match status" value="2"/>
</dbReference>
<gene>
    <name evidence="7" type="ORF">HK097_010954</name>
</gene>
<evidence type="ECO:0000256" key="5">
    <source>
        <dbReference type="ARBA" id="ARBA00023326"/>
    </source>
</evidence>
<evidence type="ECO:0000256" key="2">
    <source>
        <dbReference type="ARBA" id="ARBA00022801"/>
    </source>
</evidence>
<dbReference type="InterPro" id="IPR015943">
    <property type="entry name" value="WD40/YVTN_repeat-like_dom_sf"/>
</dbReference>
<keyword evidence="3" id="KW-0119">Carbohydrate metabolism</keyword>
<organism evidence="7 8">
    <name type="scientific">Rhizophlyctis rosea</name>
    <dbReference type="NCBI Taxonomy" id="64517"/>
    <lineage>
        <taxon>Eukaryota</taxon>
        <taxon>Fungi</taxon>
        <taxon>Fungi incertae sedis</taxon>
        <taxon>Chytridiomycota</taxon>
        <taxon>Chytridiomycota incertae sedis</taxon>
        <taxon>Chytridiomycetes</taxon>
        <taxon>Rhizophlyctidales</taxon>
        <taxon>Rhizophlyctidaceae</taxon>
        <taxon>Rhizophlyctis</taxon>
    </lineage>
</organism>